<dbReference type="Gene3D" id="3.30.40.10">
    <property type="entry name" value="Zinc/RING finger domain, C3HC4 (zinc finger)"/>
    <property type="match status" value="1"/>
</dbReference>
<dbReference type="InterPro" id="IPR013083">
    <property type="entry name" value="Znf_RING/FYVE/PHD"/>
</dbReference>
<keyword evidence="4" id="KW-0378">Hydrolase</keyword>
<keyword evidence="6" id="KW-0862">Zinc</keyword>
<protein>
    <recommendedName>
        <fullName evidence="3">histone deacetylase</fullName>
        <ecNumber evidence="3">3.5.1.98</ecNumber>
    </recommendedName>
</protein>
<dbReference type="Proteomes" id="UP000541610">
    <property type="component" value="Unassembled WGS sequence"/>
</dbReference>
<dbReference type="AlphaFoldDB" id="A0A7J6NHA2"/>
<evidence type="ECO:0000256" key="2">
    <source>
        <dbReference type="ARBA" id="ARBA00007738"/>
    </source>
</evidence>
<dbReference type="SMART" id="SM00184">
    <property type="entry name" value="RING"/>
    <property type="match status" value="1"/>
</dbReference>
<evidence type="ECO:0000259" key="9">
    <source>
        <dbReference type="PROSITE" id="PS50089"/>
    </source>
</evidence>
<evidence type="ECO:0000256" key="8">
    <source>
        <dbReference type="SAM" id="Phobius"/>
    </source>
</evidence>
<keyword evidence="8" id="KW-0812">Transmembrane</keyword>
<dbReference type="InterPro" id="IPR037138">
    <property type="entry name" value="His_deacetylse_dom_sf"/>
</dbReference>
<dbReference type="GO" id="GO:0141221">
    <property type="term" value="F:histone deacetylase activity, hydrolytic mechanism"/>
    <property type="evidence" value="ECO:0007669"/>
    <property type="project" value="UniProtKB-EC"/>
</dbReference>
<sequence length="896" mass="99813">MGGSDSEAPRLPECTTNRFDTNRPVAYFTDIHHRTLGEGRYEIIEGSDIGAFKFAVGGCGDHPMDPERLRLTHSLIVNYGLLEAESPMNRLSLYSFEPATFDELAVFHDRRYLEFIRNPSEAERKKHAVDPFVKYNLSLLPWTDCTLFEGVFDYCCRTAGASLDAAQWLCDNTDNRPIAINWNGGMHHAHCANAAGFCYVNDIVLAIVKLLEVYERVLYVDIDYHHGDAVEEAFYSCPRVVTLSIHSAPSKSNAVSFPGTGAIYDIGPEGTPAKGHAVNLPMKPGLSDEMFLYALRTTLKTLVQRFRPSCLVVQSGSDSLAGDLLTSHSGFNLSTRGHATAVLGGACYTDSPHPADRCKSCEGWVYRLWYSEAAVTALTSVAKCWSMETAVWLNRGEPFLSAGAEETCIPSSDQYYVRYAACPSVHVKAQPDLKEHNTRDSVEHTVTTVLNNIKEYIPIAPSVPLGLNLPDVQDSKRRRRSSSLGEEAKGEPSPHDGPPRGNEPLYRDASLCRKGDQRDCLVGGVNLMMMKMLFIDLVHYGMFPVHNLRRCTFWLAMRPWRPHWIILCLTVSSAKGEDVCRYHNTCDGCIATPACLWCPVSGACEAWPSDPRGPHDRGDGHKELPLDCEEDSSPCNGCISRSDAACSFCDAACPPTNEEEHGDSCARWLHGTWPMPPPERCYDFYSNGMESLYMSAALRLPIGPSRALANGGNMTDELPVELELSGLALALVLLLPVVIPVTFVLVIYLVLKLYRRYRRQHDNPNDVSRTPKFVTRVEAKRLISRSTRTRIVPQEEDGVETCNVCIDSIEAGVAQRTLWCGHAFHDDCIKTWLLRPQRIRWRSTDDVELQTRWYDPARMSCPTCRKSVVDALGTNEIFPTMIGQPRAASLRSLVTC</sequence>
<keyword evidence="8" id="KW-1133">Transmembrane helix</keyword>
<evidence type="ECO:0000313" key="11">
    <source>
        <dbReference type="Proteomes" id="UP000541610"/>
    </source>
</evidence>
<organism evidence="10 11">
    <name type="scientific">Perkinsus olseni</name>
    <name type="common">Perkinsus atlanticus</name>
    <dbReference type="NCBI Taxonomy" id="32597"/>
    <lineage>
        <taxon>Eukaryota</taxon>
        <taxon>Sar</taxon>
        <taxon>Alveolata</taxon>
        <taxon>Perkinsozoa</taxon>
        <taxon>Perkinsea</taxon>
        <taxon>Perkinsida</taxon>
        <taxon>Perkinsidae</taxon>
        <taxon>Perkinsus</taxon>
    </lineage>
</organism>
<comment type="caution">
    <text evidence="10">The sequence shown here is derived from an EMBL/GenBank/DDBJ whole genome shotgun (WGS) entry which is preliminary data.</text>
</comment>
<evidence type="ECO:0000256" key="1">
    <source>
        <dbReference type="ARBA" id="ARBA00006457"/>
    </source>
</evidence>
<proteinExistence type="inferred from homology"/>
<dbReference type="PRINTS" id="PR01270">
    <property type="entry name" value="HDASUPER"/>
</dbReference>
<dbReference type="GO" id="GO:0000118">
    <property type="term" value="C:histone deacetylase complex"/>
    <property type="evidence" value="ECO:0007669"/>
    <property type="project" value="UniProtKB-ARBA"/>
</dbReference>
<dbReference type="Pfam" id="PF17123">
    <property type="entry name" value="zf-RING_11"/>
    <property type="match status" value="1"/>
</dbReference>
<dbReference type="OrthoDB" id="416601at2759"/>
<reference evidence="10 11" key="1">
    <citation type="submission" date="2020-04" db="EMBL/GenBank/DDBJ databases">
        <title>Perkinsus olseni comparative genomics.</title>
        <authorList>
            <person name="Bogema D.R."/>
        </authorList>
    </citation>
    <scope>NUCLEOTIDE SEQUENCE [LARGE SCALE GENOMIC DNA]</scope>
    <source>
        <strain evidence="10">00978-12</strain>
    </source>
</reference>
<feature type="compositionally biased region" description="Basic and acidic residues" evidence="7">
    <location>
        <begin position="486"/>
        <end position="498"/>
    </location>
</feature>
<evidence type="ECO:0000256" key="3">
    <source>
        <dbReference type="ARBA" id="ARBA00012111"/>
    </source>
</evidence>
<dbReference type="SUPFAM" id="SSF57850">
    <property type="entry name" value="RING/U-box"/>
    <property type="match status" value="1"/>
</dbReference>
<evidence type="ECO:0000256" key="7">
    <source>
        <dbReference type="SAM" id="MobiDB-lite"/>
    </source>
</evidence>
<dbReference type="Pfam" id="PF00850">
    <property type="entry name" value="Hist_deacetyl"/>
    <property type="match status" value="1"/>
</dbReference>
<dbReference type="Gene3D" id="3.40.800.20">
    <property type="entry name" value="Histone deacetylase domain"/>
    <property type="match status" value="1"/>
</dbReference>
<dbReference type="CDD" id="cd09991">
    <property type="entry name" value="HDAC_classI"/>
    <property type="match status" value="1"/>
</dbReference>
<dbReference type="InterPro" id="IPR000286">
    <property type="entry name" value="HDACs"/>
</dbReference>
<dbReference type="InterPro" id="IPR003084">
    <property type="entry name" value="HDAC_I/II"/>
</dbReference>
<dbReference type="SUPFAM" id="SSF52768">
    <property type="entry name" value="Arginase/deacetylase"/>
    <property type="match status" value="1"/>
</dbReference>
<comment type="similarity">
    <text evidence="1">Belongs to the histone deacetylase family. HD type 1 subfamily.</text>
</comment>
<keyword evidence="8" id="KW-0472">Membrane</keyword>
<gene>
    <name evidence="10" type="primary">HDAC8_1</name>
    <name evidence="10" type="ORF">FOZ60_009383</name>
</gene>
<feature type="region of interest" description="Disordered" evidence="7">
    <location>
        <begin position="468"/>
        <end position="508"/>
    </location>
</feature>
<evidence type="ECO:0000256" key="5">
    <source>
        <dbReference type="ARBA" id="ARBA00022853"/>
    </source>
</evidence>
<dbReference type="PANTHER" id="PTHR10625">
    <property type="entry name" value="HISTONE DEACETYLASE HDAC1-RELATED"/>
    <property type="match status" value="1"/>
</dbReference>
<evidence type="ECO:0000313" key="10">
    <source>
        <dbReference type="EMBL" id="KAF4683262.1"/>
    </source>
</evidence>
<feature type="transmembrane region" description="Helical" evidence="8">
    <location>
        <begin position="727"/>
        <end position="751"/>
    </location>
</feature>
<dbReference type="InterPro" id="IPR023801">
    <property type="entry name" value="His_deacetylse_dom"/>
</dbReference>
<dbReference type="InterPro" id="IPR001841">
    <property type="entry name" value="Znf_RING"/>
</dbReference>
<dbReference type="PRINTS" id="PR01271">
    <property type="entry name" value="HISDACETLASE"/>
</dbReference>
<comment type="similarity">
    <text evidence="2">Belongs to the histone deacetylase family. HD type 2 subfamily.</text>
</comment>
<dbReference type="PROSITE" id="PS50089">
    <property type="entry name" value="ZF_RING_2"/>
    <property type="match status" value="1"/>
</dbReference>
<dbReference type="GO" id="GO:0040029">
    <property type="term" value="P:epigenetic regulation of gene expression"/>
    <property type="evidence" value="ECO:0007669"/>
    <property type="project" value="TreeGrafter"/>
</dbReference>
<feature type="domain" description="RING-type" evidence="9">
    <location>
        <begin position="802"/>
        <end position="865"/>
    </location>
</feature>
<name>A0A7J6NHA2_PEROL</name>
<evidence type="ECO:0000256" key="6">
    <source>
        <dbReference type="PROSITE-ProRule" id="PRU00175"/>
    </source>
</evidence>
<keyword evidence="6" id="KW-0479">Metal-binding</keyword>
<dbReference type="EC" id="3.5.1.98" evidence="3"/>
<keyword evidence="6" id="KW-0863">Zinc-finger</keyword>
<dbReference type="PANTHER" id="PTHR10625:SF10">
    <property type="entry name" value="HISTONE DEACETYLASE HDAC1"/>
    <property type="match status" value="1"/>
</dbReference>
<keyword evidence="5" id="KW-0156">Chromatin regulator</keyword>
<dbReference type="EMBL" id="JABANP010000378">
    <property type="protein sequence ID" value="KAF4683262.1"/>
    <property type="molecule type" value="Genomic_DNA"/>
</dbReference>
<accession>A0A7J6NHA2</accession>
<dbReference type="InterPro" id="IPR023696">
    <property type="entry name" value="Ureohydrolase_dom_sf"/>
</dbReference>
<evidence type="ECO:0000256" key="4">
    <source>
        <dbReference type="ARBA" id="ARBA00022801"/>
    </source>
</evidence>
<dbReference type="GO" id="GO:0008270">
    <property type="term" value="F:zinc ion binding"/>
    <property type="evidence" value="ECO:0007669"/>
    <property type="project" value="UniProtKB-KW"/>
</dbReference>